<protein>
    <submittedName>
        <fullName evidence="2">Ferric reductase like transmembrane component</fullName>
    </submittedName>
</protein>
<feature type="transmembrane region" description="Helical" evidence="1">
    <location>
        <begin position="91"/>
        <end position="112"/>
    </location>
</feature>
<reference evidence="2" key="1">
    <citation type="submission" date="2016-10" db="EMBL/GenBank/DDBJ databases">
        <title>Sequence of Gallionella enrichment culture.</title>
        <authorList>
            <person name="Poehlein A."/>
            <person name="Muehling M."/>
            <person name="Daniel R."/>
        </authorList>
    </citation>
    <scope>NUCLEOTIDE SEQUENCE</scope>
</reference>
<name>A0A1J5QI43_9ZZZZ</name>
<dbReference type="AlphaFoldDB" id="A0A1J5QI43"/>
<keyword evidence="1" id="KW-1133">Transmembrane helix</keyword>
<organism evidence="2">
    <name type="scientific">mine drainage metagenome</name>
    <dbReference type="NCBI Taxonomy" id="410659"/>
    <lineage>
        <taxon>unclassified sequences</taxon>
        <taxon>metagenomes</taxon>
        <taxon>ecological metagenomes</taxon>
    </lineage>
</organism>
<feature type="transmembrane region" description="Helical" evidence="1">
    <location>
        <begin position="58"/>
        <end position="79"/>
    </location>
</feature>
<evidence type="ECO:0000256" key="1">
    <source>
        <dbReference type="SAM" id="Phobius"/>
    </source>
</evidence>
<gene>
    <name evidence="2" type="ORF">GALL_386190</name>
</gene>
<sequence length="252" mass="26703">MDSTRTASKPAPSPAAVLGSTLLVVAAAATVAFVALLVRDSLQGQTKIPWVLGRASGVTSYVLLVCLVATGLVLSHPWARGLRRPSAATRIGLHVGLATFTLAFTVLHVVVLATDPWAQVGWRGVVLPMAAVYRPVPVTLGVIALWAGLVTGLTAKLAGSVAGRVWWPIHKVAAVSLVLVWGHSVLAGSDILALRGFYLATGLALIGLAVSRYGARTPQDRVVELTRALDVPPELRRPERHRDHDRRDGALR</sequence>
<accession>A0A1J5QI43</accession>
<dbReference type="EMBL" id="MLJW01001182">
    <property type="protein sequence ID" value="OIQ79631.1"/>
    <property type="molecule type" value="Genomic_DNA"/>
</dbReference>
<comment type="caution">
    <text evidence="2">The sequence shown here is derived from an EMBL/GenBank/DDBJ whole genome shotgun (WGS) entry which is preliminary data.</text>
</comment>
<keyword evidence="1 2" id="KW-0812">Transmembrane</keyword>
<proteinExistence type="predicted"/>
<feature type="transmembrane region" description="Helical" evidence="1">
    <location>
        <begin position="192"/>
        <end position="211"/>
    </location>
</feature>
<keyword evidence="1" id="KW-0472">Membrane</keyword>
<feature type="transmembrane region" description="Helical" evidence="1">
    <location>
        <begin position="132"/>
        <end position="153"/>
    </location>
</feature>
<evidence type="ECO:0000313" key="2">
    <source>
        <dbReference type="EMBL" id="OIQ79631.1"/>
    </source>
</evidence>
<feature type="transmembrane region" description="Helical" evidence="1">
    <location>
        <begin position="15"/>
        <end position="38"/>
    </location>
</feature>